<comment type="subcellular location">
    <subcellularLocation>
        <location evidence="1">Membrane</location>
        <topology evidence="1">Multi-pass membrane protein</topology>
    </subcellularLocation>
</comment>
<dbReference type="InterPro" id="IPR011385">
    <property type="entry name" value="Site-sp_rcmbase"/>
</dbReference>
<gene>
    <name evidence="6" type="ORF">EV700_2783</name>
</gene>
<evidence type="ECO:0000256" key="3">
    <source>
        <dbReference type="ARBA" id="ARBA00022989"/>
    </source>
</evidence>
<dbReference type="PIRSF" id="PIRSF015380">
    <property type="entry name" value="Site-sp_rcmb"/>
    <property type="match status" value="1"/>
</dbReference>
<evidence type="ECO:0000256" key="4">
    <source>
        <dbReference type="ARBA" id="ARBA00023136"/>
    </source>
</evidence>
<protein>
    <submittedName>
        <fullName evidence="6">Site-specific recombinase</fullName>
    </submittedName>
</protein>
<keyword evidence="4 5" id="KW-0472">Membrane</keyword>
<dbReference type="InterPro" id="IPR023271">
    <property type="entry name" value="Aquaporin-like"/>
</dbReference>
<dbReference type="Proteomes" id="UP000292423">
    <property type="component" value="Unassembled WGS sequence"/>
</dbReference>
<reference evidence="6 7" key="1">
    <citation type="submission" date="2019-02" db="EMBL/GenBank/DDBJ databases">
        <title>Genomic Encyclopedia of Type Strains, Phase IV (KMG-IV): sequencing the most valuable type-strain genomes for metagenomic binning, comparative biology and taxonomic classification.</title>
        <authorList>
            <person name="Goeker M."/>
        </authorList>
    </citation>
    <scope>NUCLEOTIDE SEQUENCE [LARGE SCALE GENOMIC DNA]</scope>
    <source>
        <strain evidence="6 7">DSM 105135</strain>
    </source>
</reference>
<sequence>MPPFLPDAWRDLPPKDILRLLADAFRPAARRTDAPGVNAHWQQTLTRLQAEPSLAAMARDALQRHLDSVKQVPLYTDSGLPGSEGFFTALGQRLGWKLLPPARRPHDLKDQLITFFPQAHDPDWLLQVSPENWQALFDWLAPPGQDLREAVQMPLLDALAVLACRIAAMGLEPELVQVHPAIEEHDSPFLALNREVADYVRSHHATPDQPGVPPTDEKHLPVLVQQCRDVLLSVRRNIGRSGVSISLTYLLERLEQHLQRLDEVLALLTGDRAAAGAALGNLLPHWVQAEARRGSVRALAAANTRLLALRVTEHAGETGDHYVTTDRHGFFRMLRSAMGAGLIVGFMALLKVLATGVNGSLFGHALLYSLNYALGFMLIHLLHFTIATKQPAMTAARLAATLDRPVKGRHNLHELAELTVNIFRTQFIAVAGNVLVAFPVAAALAWWWLQGGEPLATPAKAQALLADLDPFRSLALFHAAIAGACLFLAGLISGYYDNRAVYRQLAARIEQHPGLQWLSGQRRQRLGRYLEQNLGALAGNFYFGLMLGSIGTLGIIFGLPVDIRHVTFSTANLAFAALTPDLSVPLPVFLTCLLGVGLIGIVNVLVSFSLALLVAMRARGVRFREWGALARLLWQRLVCRSRDFFWPPSE</sequence>
<feature type="transmembrane region" description="Helical" evidence="5">
    <location>
        <begin position="475"/>
        <end position="496"/>
    </location>
</feature>
<evidence type="ECO:0000313" key="7">
    <source>
        <dbReference type="Proteomes" id="UP000292423"/>
    </source>
</evidence>
<evidence type="ECO:0000256" key="5">
    <source>
        <dbReference type="SAM" id="Phobius"/>
    </source>
</evidence>
<feature type="transmembrane region" description="Helical" evidence="5">
    <location>
        <begin position="534"/>
        <end position="559"/>
    </location>
</feature>
<feature type="transmembrane region" description="Helical" evidence="5">
    <location>
        <begin position="337"/>
        <end position="354"/>
    </location>
</feature>
<dbReference type="Pfam" id="PF10136">
    <property type="entry name" value="SpecificRecomb"/>
    <property type="match status" value="1"/>
</dbReference>
<keyword evidence="7" id="KW-1185">Reference proteome</keyword>
<keyword evidence="2 5" id="KW-0812">Transmembrane</keyword>
<name>A0A4Q7YNI7_9GAMM</name>
<dbReference type="AlphaFoldDB" id="A0A4Q7YNI7"/>
<dbReference type="Gene3D" id="1.20.1080.10">
    <property type="entry name" value="Glycerol uptake facilitator protein"/>
    <property type="match status" value="1"/>
</dbReference>
<evidence type="ECO:0000256" key="1">
    <source>
        <dbReference type="ARBA" id="ARBA00004141"/>
    </source>
</evidence>
<accession>A0A4Q7YNI7</accession>
<feature type="transmembrane region" description="Helical" evidence="5">
    <location>
        <begin position="427"/>
        <end position="449"/>
    </location>
</feature>
<dbReference type="OrthoDB" id="5688397at2"/>
<evidence type="ECO:0000256" key="2">
    <source>
        <dbReference type="ARBA" id="ARBA00022692"/>
    </source>
</evidence>
<dbReference type="GO" id="GO:0016020">
    <property type="term" value="C:membrane"/>
    <property type="evidence" value="ECO:0007669"/>
    <property type="project" value="UniProtKB-SubCell"/>
</dbReference>
<comment type="caution">
    <text evidence="6">The sequence shown here is derived from an EMBL/GenBank/DDBJ whole genome shotgun (WGS) entry which is preliminary data.</text>
</comment>
<feature type="transmembrane region" description="Helical" evidence="5">
    <location>
        <begin position="588"/>
        <end position="615"/>
    </location>
</feature>
<dbReference type="RefSeq" id="WP_130414839.1">
    <property type="nucleotide sequence ID" value="NZ_SHKX01000014.1"/>
</dbReference>
<keyword evidence="3 5" id="KW-1133">Transmembrane helix</keyword>
<proteinExistence type="predicted"/>
<organism evidence="6 7">
    <name type="scientific">Fluviicoccus keumensis</name>
    <dbReference type="NCBI Taxonomy" id="1435465"/>
    <lineage>
        <taxon>Bacteria</taxon>
        <taxon>Pseudomonadati</taxon>
        <taxon>Pseudomonadota</taxon>
        <taxon>Gammaproteobacteria</taxon>
        <taxon>Moraxellales</taxon>
        <taxon>Moraxellaceae</taxon>
        <taxon>Fluviicoccus</taxon>
    </lineage>
</organism>
<evidence type="ECO:0000313" key="6">
    <source>
        <dbReference type="EMBL" id="RZU38205.1"/>
    </source>
</evidence>
<dbReference type="EMBL" id="SHKX01000014">
    <property type="protein sequence ID" value="RZU38205.1"/>
    <property type="molecule type" value="Genomic_DNA"/>
</dbReference>
<feature type="transmembrane region" description="Helical" evidence="5">
    <location>
        <begin position="366"/>
        <end position="387"/>
    </location>
</feature>